<evidence type="ECO:0000313" key="2">
    <source>
        <dbReference type="Proteomes" id="UP000274920"/>
    </source>
</evidence>
<proteinExistence type="predicted"/>
<name>A0A3R8LVL6_9FIRM</name>
<organism evidence="1 2">
    <name type="scientific">Schaedlerella arabinosiphila</name>
    <dbReference type="NCBI Taxonomy" id="2044587"/>
    <lineage>
        <taxon>Bacteria</taxon>
        <taxon>Bacillati</taxon>
        <taxon>Bacillota</taxon>
        <taxon>Clostridia</taxon>
        <taxon>Lachnospirales</taxon>
        <taxon>Lachnospiraceae</taxon>
        <taxon>Schaedlerella</taxon>
    </lineage>
</organism>
<keyword evidence="2" id="KW-1185">Reference proteome</keyword>
<protein>
    <submittedName>
        <fullName evidence="1">Uncharacterized protein</fullName>
    </submittedName>
</protein>
<evidence type="ECO:0000313" key="1">
    <source>
        <dbReference type="EMBL" id="RRK30203.1"/>
    </source>
</evidence>
<comment type="caution">
    <text evidence="1">The sequence shown here is derived from an EMBL/GenBank/DDBJ whole genome shotgun (WGS) entry which is preliminary data.</text>
</comment>
<accession>A0A3R8LVL6</accession>
<dbReference type="EMBL" id="RHJS01000002">
    <property type="protein sequence ID" value="RRK30203.1"/>
    <property type="molecule type" value="Genomic_DNA"/>
</dbReference>
<dbReference type="AlphaFoldDB" id="A0A3R8LVL6"/>
<reference evidence="1" key="1">
    <citation type="submission" date="2018-10" db="EMBL/GenBank/DDBJ databases">
        <title>Schaedlerella arabinophila gen. nov. sp. nov., isolated from the mouse intestinal tract and comparative analysis with the genome of the closely related altered Schaedler flora strain ASF502.</title>
        <authorList>
            <person name="Miyake S."/>
            <person name="Soh M."/>
            <person name="Seedorf H."/>
        </authorList>
    </citation>
    <scope>NUCLEOTIDE SEQUENCE [LARGE SCALE GENOMIC DNA]</scope>
    <source>
        <strain evidence="1">DSM 106076</strain>
    </source>
</reference>
<gene>
    <name evidence="1" type="ORF">EBB54_01525</name>
</gene>
<dbReference type="Proteomes" id="UP000274920">
    <property type="component" value="Unassembled WGS sequence"/>
</dbReference>
<dbReference type="RefSeq" id="WP_125126056.1">
    <property type="nucleotide sequence ID" value="NZ_RHJS01000002.1"/>
</dbReference>
<sequence length="73" mass="8011">MSNSERAMQLLEAVPDYKIEYVIAYLQGVTAGDEILEKIPNEETVEAMQELENGGGTVFEGSAHDFISAMLES</sequence>